<dbReference type="GO" id="GO:0009396">
    <property type="term" value="P:folic acid-containing compound biosynthetic process"/>
    <property type="evidence" value="ECO:0007669"/>
    <property type="project" value="InterPro"/>
</dbReference>
<name>A0A4R2R406_9PSEU</name>
<feature type="domain" description="Chorismate-utilising enzyme C-terminal" evidence="1">
    <location>
        <begin position="166"/>
        <end position="416"/>
    </location>
</feature>
<keyword evidence="3" id="KW-1185">Reference proteome</keyword>
<dbReference type="GO" id="GO:0000162">
    <property type="term" value="P:L-tryptophan biosynthetic process"/>
    <property type="evidence" value="ECO:0007669"/>
    <property type="project" value="TreeGrafter"/>
</dbReference>
<dbReference type="Proteomes" id="UP000294911">
    <property type="component" value="Unassembled WGS sequence"/>
</dbReference>
<dbReference type="OrthoDB" id="3518032at2"/>
<dbReference type="PRINTS" id="PR00095">
    <property type="entry name" value="ANTSNTHASEI"/>
</dbReference>
<dbReference type="InterPro" id="IPR005802">
    <property type="entry name" value="ADC_synth_comp_1"/>
</dbReference>
<dbReference type="InterPro" id="IPR005801">
    <property type="entry name" value="ADC_synthase"/>
</dbReference>
<dbReference type="Gene3D" id="3.60.120.10">
    <property type="entry name" value="Anthranilate synthase"/>
    <property type="match status" value="1"/>
</dbReference>
<dbReference type="PANTHER" id="PTHR11236">
    <property type="entry name" value="AMINOBENZOATE/ANTHRANILATE SYNTHASE"/>
    <property type="match status" value="1"/>
</dbReference>
<dbReference type="NCBIfam" id="NF004530">
    <property type="entry name" value="PRK05877.1"/>
    <property type="match status" value="1"/>
</dbReference>
<protein>
    <submittedName>
        <fullName evidence="2">Para-aminobenzoate synthetase component 1</fullName>
    </submittedName>
</protein>
<dbReference type="NCBIfam" id="TIGR00553">
    <property type="entry name" value="pabB"/>
    <property type="match status" value="1"/>
</dbReference>
<proteinExistence type="predicted"/>
<dbReference type="GO" id="GO:0046820">
    <property type="term" value="F:4-amino-4-deoxychorismate synthase activity"/>
    <property type="evidence" value="ECO:0007669"/>
    <property type="project" value="TreeGrafter"/>
</dbReference>
<dbReference type="InterPro" id="IPR019999">
    <property type="entry name" value="Anth_synth_I-like"/>
</dbReference>
<evidence type="ECO:0000313" key="3">
    <source>
        <dbReference type="Proteomes" id="UP000294911"/>
    </source>
</evidence>
<dbReference type="AlphaFoldDB" id="A0A4R2R406"/>
<gene>
    <name evidence="2" type="ORF">EV191_101331</name>
</gene>
<evidence type="ECO:0000259" key="1">
    <source>
        <dbReference type="Pfam" id="PF00425"/>
    </source>
</evidence>
<comment type="caution">
    <text evidence="2">The sequence shown here is derived from an EMBL/GenBank/DDBJ whole genome shotgun (WGS) entry which is preliminary data.</text>
</comment>
<dbReference type="InterPro" id="IPR015890">
    <property type="entry name" value="Chorismate_C"/>
</dbReference>
<reference evidence="2 3" key="1">
    <citation type="submission" date="2019-03" db="EMBL/GenBank/DDBJ databases">
        <title>Genomic Encyclopedia of Type Strains, Phase IV (KMG-IV): sequencing the most valuable type-strain genomes for metagenomic binning, comparative biology and taxonomic classification.</title>
        <authorList>
            <person name="Goeker M."/>
        </authorList>
    </citation>
    <scope>NUCLEOTIDE SEQUENCE [LARGE SCALE GENOMIC DNA]</scope>
    <source>
        <strain evidence="2 3">DSM 45765</strain>
    </source>
</reference>
<dbReference type="Pfam" id="PF00425">
    <property type="entry name" value="Chorismate_bind"/>
    <property type="match status" value="1"/>
</dbReference>
<dbReference type="EMBL" id="SLXQ01000001">
    <property type="protein sequence ID" value="TCP56388.1"/>
    <property type="molecule type" value="Genomic_DNA"/>
</dbReference>
<sequence length="422" mass="45760">MRLVRRLLRNSCTPADALRLLAERANRRGLPAPAALSGEWFGSRAVLAPTLDSQPVDTVAEAFAIPTRQPVVRDAAPGALGGGWFGYLGYGLTDPKPRARVLPPAVWGWADHLLRLDAAGRWWFEALIEDQAYAPAQLADELERLLDEPANPQTWRISALRQPSAARHQQAVRDCQRAISAGELFQANICTRFDGQFHGAPSELFAEATERLRPARAGFLSGSWGSVLSLSPELFLSRHGNVVRSVPIKGTLPRRGPADEGNAELLRASIKDVAENVMIVDLVRNDLGRVCRTGEVWVPELLTVRPAPGVWHLQSTVRGELAPHTDDAELLRATFPPGSVTGAPKVRALELIGELETAPREVYCGAVGLVSPIAGLELNVAIRTFEIHENQLWLGVGGGITADSDPAAEWQECLHKAAPLVP</sequence>
<accession>A0A4R2R406</accession>
<dbReference type="SUPFAM" id="SSF56322">
    <property type="entry name" value="ADC synthase"/>
    <property type="match status" value="1"/>
</dbReference>
<dbReference type="PANTHER" id="PTHR11236:SF50">
    <property type="entry name" value="AMINODEOXYCHORISMATE SYNTHASE COMPONENT 1"/>
    <property type="match status" value="1"/>
</dbReference>
<evidence type="ECO:0000313" key="2">
    <source>
        <dbReference type="EMBL" id="TCP56388.1"/>
    </source>
</evidence>
<organism evidence="2 3">
    <name type="scientific">Tamaricihabitans halophyticus</name>
    <dbReference type="NCBI Taxonomy" id="1262583"/>
    <lineage>
        <taxon>Bacteria</taxon>
        <taxon>Bacillati</taxon>
        <taxon>Actinomycetota</taxon>
        <taxon>Actinomycetes</taxon>
        <taxon>Pseudonocardiales</taxon>
        <taxon>Pseudonocardiaceae</taxon>
        <taxon>Tamaricihabitans</taxon>
    </lineage>
</organism>
<dbReference type="RefSeq" id="WP_132874993.1">
    <property type="nucleotide sequence ID" value="NZ_SLXQ01000001.1"/>
</dbReference>